<sequence>MTQPPRSMPGNVGCAPPGSRGLRLQSPDEGVACATSPAPVGSSGPRLPTSSLPCSTAALSVPPQPLSGTYCSFVCTPGLEPRTQMKRMSSPPPRPQCSDGSDGATAGTTLLKEPRSVANWCAALANATSMATVTLPLQLMSPPPIQRSANSPLHTVMPATHVVPLEQNGPEHAPAIPCNVGSGQRQVGLQDSKLVSRHHHQPWSADFWIKAASTTSPSLVVPVILKFALLLCGEHSRVDALL</sequence>
<keyword evidence="2" id="KW-1185">Reference proteome</keyword>
<evidence type="ECO:0000313" key="2">
    <source>
        <dbReference type="Proteomes" id="UP001318040"/>
    </source>
</evidence>
<name>A0AAJ7TVU9_PETMA</name>
<feature type="region of interest" description="Disordered" evidence="1">
    <location>
        <begin position="82"/>
        <end position="107"/>
    </location>
</feature>
<gene>
    <name evidence="3" type="primary">LOC116950381</name>
</gene>
<dbReference type="KEGG" id="pmrn:116950381"/>
<reference evidence="3" key="1">
    <citation type="submission" date="2025-08" db="UniProtKB">
        <authorList>
            <consortium name="RefSeq"/>
        </authorList>
    </citation>
    <scope>IDENTIFICATION</scope>
    <source>
        <tissue evidence="3">Sperm</tissue>
    </source>
</reference>
<dbReference type="AlphaFoldDB" id="A0AAJ7TVU9"/>
<dbReference type="Proteomes" id="UP001318040">
    <property type="component" value="Chromosome 39"/>
</dbReference>
<evidence type="ECO:0000256" key="1">
    <source>
        <dbReference type="SAM" id="MobiDB-lite"/>
    </source>
</evidence>
<accession>A0AAJ7TVU9</accession>
<protein>
    <submittedName>
        <fullName evidence="3">Uncharacterized protein LOC116950381</fullName>
    </submittedName>
</protein>
<dbReference type="RefSeq" id="XP_032823950.1">
    <property type="nucleotide sequence ID" value="XM_032968059.1"/>
</dbReference>
<evidence type="ECO:0000313" key="3">
    <source>
        <dbReference type="RefSeq" id="XP_032823950.1"/>
    </source>
</evidence>
<feature type="region of interest" description="Disordered" evidence="1">
    <location>
        <begin position="1"/>
        <end position="49"/>
    </location>
</feature>
<organism evidence="2 3">
    <name type="scientific">Petromyzon marinus</name>
    <name type="common">Sea lamprey</name>
    <dbReference type="NCBI Taxonomy" id="7757"/>
    <lineage>
        <taxon>Eukaryota</taxon>
        <taxon>Metazoa</taxon>
        <taxon>Chordata</taxon>
        <taxon>Craniata</taxon>
        <taxon>Vertebrata</taxon>
        <taxon>Cyclostomata</taxon>
        <taxon>Hyperoartia</taxon>
        <taxon>Petromyzontiformes</taxon>
        <taxon>Petromyzontidae</taxon>
        <taxon>Petromyzon</taxon>
    </lineage>
</organism>
<proteinExistence type="predicted"/>